<sequence length="247" mass="28767">MAISRMNFRSEVLGKGTAVTVYLPDEKQAKMPVLYLLHGKSDDCNAWLNATSLERYASQYPFCIVMPQVELSYYTDMVYGDRYWTFLTEELPNKMHQWFQLKTEANQHFLAGLSMGGYGAFKWALRKPNEFRAVASLSGALDVVSLWEKDAQRDHEFSLIFGTKAALKQSTNDLLFLLDKQAANRTTFFQYCGTEDFLYLENQTFRKQAQQVLENYVYKEGPGAHTWEYWDATIQEVLRQFFRLLNE</sequence>
<dbReference type="SUPFAM" id="SSF53474">
    <property type="entry name" value="alpha/beta-Hydrolases"/>
    <property type="match status" value="1"/>
</dbReference>
<keyword evidence="2" id="KW-1185">Reference proteome</keyword>
<evidence type="ECO:0000313" key="2">
    <source>
        <dbReference type="Proteomes" id="UP001597427"/>
    </source>
</evidence>
<reference evidence="2" key="1">
    <citation type="journal article" date="2019" name="Int. J. Syst. Evol. Microbiol.">
        <title>The Global Catalogue of Microorganisms (GCM) 10K type strain sequencing project: providing services to taxonomists for standard genome sequencing and annotation.</title>
        <authorList>
            <consortium name="The Broad Institute Genomics Platform"/>
            <consortium name="The Broad Institute Genome Sequencing Center for Infectious Disease"/>
            <person name="Wu L."/>
            <person name="Ma J."/>
        </authorList>
    </citation>
    <scope>NUCLEOTIDE SEQUENCE [LARGE SCALE GENOMIC DNA]</scope>
    <source>
        <strain evidence="2">TISTR 932</strain>
    </source>
</reference>
<dbReference type="InterPro" id="IPR000801">
    <property type="entry name" value="Esterase-like"/>
</dbReference>
<dbReference type="InterPro" id="IPR050583">
    <property type="entry name" value="Mycobacterial_A85_antigen"/>
</dbReference>
<accession>A0ABW5THJ9</accession>
<dbReference type="GO" id="GO:0016787">
    <property type="term" value="F:hydrolase activity"/>
    <property type="evidence" value="ECO:0007669"/>
    <property type="project" value="UniProtKB-KW"/>
</dbReference>
<protein>
    <submittedName>
        <fullName evidence="1">Alpha/beta hydrolase</fullName>
    </submittedName>
</protein>
<dbReference type="EMBL" id="JBHUMO010000014">
    <property type="protein sequence ID" value="MFD2728394.1"/>
    <property type="molecule type" value="Genomic_DNA"/>
</dbReference>
<dbReference type="InterPro" id="IPR029058">
    <property type="entry name" value="AB_hydrolase_fold"/>
</dbReference>
<comment type="caution">
    <text evidence="1">The sequence shown here is derived from an EMBL/GenBank/DDBJ whole genome shotgun (WGS) entry which is preliminary data.</text>
</comment>
<dbReference type="Proteomes" id="UP001597427">
    <property type="component" value="Unassembled WGS sequence"/>
</dbReference>
<dbReference type="Gene3D" id="3.40.50.1820">
    <property type="entry name" value="alpha/beta hydrolase"/>
    <property type="match status" value="1"/>
</dbReference>
<name>A0ABW5THJ9_9ENTE</name>
<dbReference type="Pfam" id="PF00756">
    <property type="entry name" value="Esterase"/>
    <property type="match status" value="1"/>
</dbReference>
<organism evidence="1 2">
    <name type="scientific">Enterococcus camelliae</name>
    <dbReference type="NCBI Taxonomy" id="453959"/>
    <lineage>
        <taxon>Bacteria</taxon>
        <taxon>Bacillati</taxon>
        <taxon>Bacillota</taxon>
        <taxon>Bacilli</taxon>
        <taxon>Lactobacillales</taxon>
        <taxon>Enterococcaceae</taxon>
        <taxon>Enterococcus</taxon>
    </lineage>
</organism>
<keyword evidence="1" id="KW-0378">Hydrolase</keyword>
<dbReference type="PANTHER" id="PTHR48098:SF1">
    <property type="entry name" value="DIACYLGLYCEROL ACYLTRANSFERASE_MYCOLYLTRANSFERASE AG85A"/>
    <property type="match status" value="1"/>
</dbReference>
<evidence type="ECO:0000313" key="1">
    <source>
        <dbReference type="EMBL" id="MFD2728394.1"/>
    </source>
</evidence>
<dbReference type="PANTHER" id="PTHR48098">
    <property type="entry name" value="ENTEROCHELIN ESTERASE-RELATED"/>
    <property type="match status" value="1"/>
</dbReference>
<dbReference type="RefSeq" id="WP_379979753.1">
    <property type="nucleotide sequence ID" value="NZ_JBHUMO010000014.1"/>
</dbReference>
<proteinExistence type="predicted"/>
<gene>
    <name evidence="1" type="ORF">ACFSR0_02940</name>
</gene>